<comment type="caution">
    <text evidence="2">The sequence shown here is derived from an EMBL/GenBank/DDBJ whole genome shotgun (WGS) entry which is preliminary data.</text>
</comment>
<evidence type="ECO:0000313" key="3">
    <source>
        <dbReference type="Proteomes" id="UP001528850"/>
    </source>
</evidence>
<evidence type="ECO:0000259" key="1">
    <source>
        <dbReference type="PROSITE" id="PS51750"/>
    </source>
</evidence>
<protein>
    <submittedName>
        <fullName evidence="2">Bro-N domain-containing protein</fullName>
    </submittedName>
</protein>
<accession>A0ABT6B8C1</accession>
<organism evidence="2 3">
    <name type="scientific">Luteibacter sahnii</name>
    <dbReference type="NCBI Taxonomy" id="3021977"/>
    <lineage>
        <taxon>Bacteria</taxon>
        <taxon>Pseudomonadati</taxon>
        <taxon>Pseudomonadota</taxon>
        <taxon>Gammaproteobacteria</taxon>
        <taxon>Lysobacterales</taxon>
        <taxon>Rhodanobacteraceae</taxon>
        <taxon>Luteibacter</taxon>
    </lineage>
</organism>
<dbReference type="EMBL" id="JARJJS010000001">
    <property type="protein sequence ID" value="MDF4024118.1"/>
    <property type="molecule type" value="Genomic_DNA"/>
</dbReference>
<keyword evidence="3" id="KW-1185">Reference proteome</keyword>
<feature type="domain" description="Bro-N" evidence="1">
    <location>
        <begin position="1"/>
        <end position="105"/>
    </location>
</feature>
<dbReference type="PANTHER" id="PTHR36180:SF2">
    <property type="entry name" value="BRO FAMILY PROTEIN"/>
    <property type="match status" value="1"/>
</dbReference>
<dbReference type="SMART" id="SM01040">
    <property type="entry name" value="Bro-N"/>
    <property type="match status" value="1"/>
</dbReference>
<reference evidence="2 3" key="1">
    <citation type="journal article" date="2024" name="Curr. Microbiol.">
        <title>Luteibacter sahnii sp. nov., A Novel Yellow-Colored Xanthomonadin Pigment Producing Probiotic Bacterium from Healthy Rice Seed Microbiome.</title>
        <authorList>
            <person name="Jaiswal G."/>
            <person name="Rana R."/>
            <person name="Nayak P.K."/>
            <person name="Chouhan R."/>
            <person name="Gandhi S.G."/>
            <person name="Patel H.K."/>
            <person name="Patil P.B."/>
        </authorList>
    </citation>
    <scope>NUCLEOTIDE SEQUENCE [LARGE SCALE GENOMIC DNA]</scope>
    <source>
        <strain evidence="2 3">PPL201</strain>
    </source>
</reference>
<name>A0ABT6B8C1_9GAMM</name>
<evidence type="ECO:0000313" key="2">
    <source>
        <dbReference type="EMBL" id="MDF4024118.1"/>
    </source>
</evidence>
<proteinExistence type="predicted"/>
<dbReference type="InterPro" id="IPR003497">
    <property type="entry name" value="BRO_N_domain"/>
</dbReference>
<sequence>MSSLIPFQFGAAAIRVVEIDGEPWFVGKDVAAALGYADPTTAIRSHCRGVQKLHPIADSLGRTQEARVLNESNVLRLIVNSNLPAAEKFEAWVFEEVLPTIRRTGSYSAGAPRLAPVAEDFRALHDIAQVAGLTGSAAIIAASNATARRTGENPLALIGMPSIESSTQAKLVTASDIACELRLSSGQKANVLMEELGLQESVRDHRGRKGWKPTAFGEAFGRWEDTGKRHGNGTPVHQWKWTDTVLDEILRRQRAAA</sequence>
<gene>
    <name evidence="2" type="ORF">P3W24_03920</name>
</gene>
<dbReference type="Proteomes" id="UP001528850">
    <property type="component" value="Unassembled WGS sequence"/>
</dbReference>
<dbReference type="Pfam" id="PF02498">
    <property type="entry name" value="Bro-N"/>
    <property type="match status" value="1"/>
</dbReference>
<dbReference type="PROSITE" id="PS51750">
    <property type="entry name" value="BRO_N"/>
    <property type="match status" value="1"/>
</dbReference>
<dbReference type="PANTHER" id="PTHR36180">
    <property type="entry name" value="DNA-BINDING PROTEIN-RELATED-RELATED"/>
    <property type="match status" value="1"/>
</dbReference>